<feature type="transmembrane region" description="Helical" evidence="1">
    <location>
        <begin position="30"/>
        <end position="53"/>
    </location>
</feature>
<keyword evidence="1" id="KW-0812">Transmembrane</keyword>
<accession>A0ABV7ISV3</accession>
<keyword evidence="1" id="KW-0472">Membrane</keyword>
<organism evidence="2 3">
    <name type="scientific">Cypionkella sinensis</name>
    <dbReference type="NCBI Taxonomy" id="1756043"/>
    <lineage>
        <taxon>Bacteria</taxon>
        <taxon>Pseudomonadati</taxon>
        <taxon>Pseudomonadota</taxon>
        <taxon>Alphaproteobacteria</taxon>
        <taxon>Rhodobacterales</taxon>
        <taxon>Paracoccaceae</taxon>
        <taxon>Cypionkella</taxon>
    </lineage>
</organism>
<evidence type="ECO:0000313" key="3">
    <source>
        <dbReference type="Proteomes" id="UP001595547"/>
    </source>
</evidence>
<evidence type="ECO:0000313" key="2">
    <source>
        <dbReference type="EMBL" id="MFC3179600.1"/>
    </source>
</evidence>
<keyword evidence="3" id="KW-1185">Reference proteome</keyword>
<dbReference type="EMBL" id="JBHRTO010000001">
    <property type="protein sequence ID" value="MFC3179600.1"/>
    <property type="molecule type" value="Genomic_DNA"/>
</dbReference>
<dbReference type="RefSeq" id="WP_380071238.1">
    <property type="nucleotide sequence ID" value="NZ_JBHRTO010000001.1"/>
</dbReference>
<gene>
    <name evidence="2" type="ORF">ACFOGH_01240</name>
</gene>
<evidence type="ECO:0000256" key="1">
    <source>
        <dbReference type="SAM" id="Phobius"/>
    </source>
</evidence>
<reference evidence="3" key="1">
    <citation type="journal article" date="2019" name="Int. J. Syst. Evol. Microbiol.">
        <title>The Global Catalogue of Microorganisms (GCM) 10K type strain sequencing project: providing services to taxonomists for standard genome sequencing and annotation.</title>
        <authorList>
            <consortium name="The Broad Institute Genomics Platform"/>
            <consortium name="The Broad Institute Genome Sequencing Center for Infectious Disease"/>
            <person name="Wu L."/>
            <person name="Ma J."/>
        </authorList>
    </citation>
    <scope>NUCLEOTIDE SEQUENCE [LARGE SCALE GENOMIC DNA]</scope>
    <source>
        <strain evidence="3">KCTC 52039</strain>
    </source>
</reference>
<keyword evidence="1" id="KW-1133">Transmembrane helix</keyword>
<proteinExistence type="predicted"/>
<comment type="caution">
    <text evidence="2">The sequence shown here is derived from an EMBL/GenBank/DDBJ whole genome shotgun (WGS) entry which is preliminary data.</text>
</comment>
<sequence length="206" mass="22544">MQERGEMLAKVLPISRDKPVLWALGMPMRLIVQGVALALAALVAFGVSGWFFLYEQALHAEGVVVEARITAIRADRGAARSLRDVAVGHGPLVLAHQTMIFAYTMPDGRQFVTPHQVLLDYTVAHHVGDAVLLRVNPVQPLQFEVYDKEFAGSGFVAGAIAMILAVGAAVSFWLAYSGLLERAQAAATAQMPRPKVRLRRVYMRRP</sequence>
<protein>
    <submittedName>
        <fullName evidence="2">DUF3592 domain-containing protein</fullName>
    </submittedName>
</protein>
<dbReference type="Proteomes" id="UP001595547">
    <property type="component" value="Unassembled WGS sequence"/>
</dbReference>
<name>A0ABV7ISV3_9RHOB</name>
<feature type="transmembrane region" description="Helical" evidence="1">
    <location>
        <begin position="150"/>
        <end position="176"/>
    </location>
</feature>